<gene>
    <name evidence="2" type="ORF">SAMN05443544_2041</name>
</gene>
<proteinExistence type="predicted"/>
<dbReference type="RefSeq" id="WP_084183877.1">
    <property type="nucleotide sequence ID" value="NZ_FSRJ01000002.1"/>
</dbReference>
<keyword evidence="3" id="KW-1185">Reference proteome</keyword>
<feature type="transmembrane region" description="Helical" evidence="1">
    <location>
        <begin position="393"/>
        <end position="409"/>
    </location>
</feature>
<feature type="transmembrane region" description="Helical" evidence="1">
    <location>
        <begin position="415"/>
        <end position="435"/>
    </location>
</feature>
<protein>
    <submittedName>
        <fullName evidence="2">Uncharacterized protein</fullName>
    </submittedName>
</protein>
<accession>A0A1N6FHB1</accession>
<keyword evidence="1" id="KW-1133">Transmembrane helix</keyword>
<organism evidence="2 3">
    <name type="scientific">Agromyces cerinus subsp. cerinus</name>
    <dbReference type="NCBI Taxonomy" id="232089"/>
    <lineage>
        <taxon>Bacteria</taxon>
        <taxon>Bacillati</taxon>
        <taxon>Actinomycetota</taxon>
        <taxon>Actinomycetes</taxon>
        <taxon>Micrococcales</taxon>
        <taxon>Microbacteriaceae</taxon>
        <taxon>Agromyces</taxon>
    </lineage>
</organism>
<evidence type="ECO:0000313" key="3">
    <source>
        <dbReference type="Proteomes" id="UP000184699"/>
    </source>
</evidence>
<sequence>MADTGGNELEARIAALESENAALRAGLEQGVADAAASAAPKAKRHWGRSLTAGVLIVVGLLLAPVAVITAWARLELADTNRFVATFAPIAEDPAVQAYIGDEVTAAIEEQVDIPALTSDVFDGIRSLGLPPKADTALGLLEGPATQGIQSLVSDVVDRLVTSEAFADIWANTLRITHTQFVAAMQGDPDAALAVGSDGTISVQLGPIVESVKQRLIDQGVGFAEAIPAVDRSVVIAQDDAFALIRTLYAVAVGVGTWLPWIMLAFLVVGVVVARNRVRALVWTAGGFALSMAILASGVGIGRWYFVSAVASIMPANAAEAIYSGLIEIMMSTVVALLVLGVLVAVVAWFSGPWRPARALRGFAESGFSALRAAAARHGVTTGRFGIWLDRWRVIAYIAIAVIASVVVLFSRPVSAGFVIGTVLLALLALLIVELLRRPEAEVEAEAAAAESAVEVDESVLVVVGPDGEAVVDEIDVEVPRAPDSARPAD</sequence>
<feature type="transmembrane region" description="Helical" evidence="1">
    <location>
        <begin position="247"/>
        <end position="272"/>
    </location>
</feature>
<reference evidence="3" key="1">
    <citation type="submission" date="2016-11" db="EMBL/GenBank/DDBJ databases">
        <authorList>
            <person name="Varghese N."/>
            <person name="Submissions S."/>
        </authorList>
    </citation>
    <scope>NUCLEOTIDE SEQUENCE [LARGE SCALE GENOMIC DNA]</scope>
    <source>
        <strain evidence="3">DSM 8595</strain>
    </source>
</reference>
<dbReference type="EMBL" id="FSRJ01000002">
    <property type="protein sequence ID" value="SIN94627.1"/>
    <property type="molecule type" value="Genomic_DNA"/>
</dbReference>
<keyword evidence="1" id="KW-0472">Membrane</keyword>
<feature type="transmembrane region" description="Helical" evidence="1">
    <location>
        <begin position="50"/>
        <end position="72"/>
    </location>
</feature>
<dbReference type="OrthoDB" id="4350291at2"/>
<keyword evidence="1" id="KW-0812">Transmembrane</keyword>
<dbReference type="Proteomes" id="UP000184699">
    <property type="component" value="Unassembled WGS sequence"/>
</dbReference>
<dbReference type="AlphaFoldDB" id="A0A1N6FHB1"/>
<feature type="transmembrane region" description="Helical" evidence="1">
    <location>
        <begin position="279"/>
        <end position="305"/>
    </location>
</feature>
<dbReference type="STRING" id="232089.SAMN05443544_2041"/>
<evidence type="ECO:0000256" key="1">
    <source>
        <dbReference type="SAM" id="Phobius"/>
    </source>
</evidence>
<evidence type="ECO:0000313" key="2">
    <source>
        <dbReference type="EMBL" id="SIN94627.1"/>
    </source>
</evidence>
<feature type="transmembrane region" description="Helical" evidence="1">
    <location>
        <begin position="325"/>
        <end position="350"/>
    </location>
</feature>
<name>A0A1N6FHB1_9MICO</name>